<evidence type="ECO:0008006" key="4">
    <source>
        <dbReference type="Google" id="ProtNLM"/>
    </source>
</evidence>
<comment type="caution">
    <text evidence="2">The sequence shown here is derived from an EMBL/GenBank/DDBJ whole genome shotgun (WGS) entry which is preliminary data.</text>
</comment>
<dbReference type="Proteomes" id="UP001500630">
    <property type="component" value="Unassembled WGS sequence"/>
</dbReference>
<keyword evidence="1" id="KW-0812">Transmembrane</keyword>
<protein>
    <recommendedName>
        <fullName evidence="4">PASTA domain-containing protein</fullName>
    </recommendedName>
</protein>
<evidence type="ECO:0000313" key="2">
    <source>
        <dbReference type="EMBL" id="GAA3552086.1"/>
    </source>
</evidence>
<dbReference type="EMBL" id="BAABDQ010000006">
    <property type="protein sequence ID" value="GAA3552086.1"/>
    <property type="molecule type" value="Genomic_DNA"/>
</dbReference>
<feature type="transmembrane region" description="Helical" evidence="1">
    <location>
        <begin position="53"/>
        <end position="74"/>
    </location>
</feature>
<keyword evidence="1" id="KW-1133">Transmembrane helix</keyword>
<evidence type="ECO:0000256" key="1">
    <source>
        <dbReference type="SAM" id="Phobius"/>
    </source>
</evidence>
<evidence type="ECO:0000313" key="3">
    <source>
        <dbReference type="Proteomes" id="UP001500630"/>
    </source>
</evidence>
<organism evidence="2 3">
    <name type="scientific">Nonomuraea rosea</name>
    <dbReference type="NCBI Taxonomy" id="638574"/>
    <lineage>
        <taxon>Bacteria</taxon>
        <taxon>Bacillati</taxon>
        <taxon>Actinomycetota</taxon>
        <taxon>Actinomycetes</taxon>
        <taxon>Streptosporangiales</taxon>
        <taxon>Streptosporangiaceae</taxon>
        <taxon>Nonomuraea</taxon>
    </lineage>
</organism>
<reference evidence="3" key="1">
    <citation type="journal article" date="2019" name="Int. J. Syst. Evol. Microbiol.">
        <title>The Global Catalogue of Microorganisms (GCM) 10K type strain sequencing project: providing services to taxonomists for standard genome sequencing and annotation.</title>
        <authorList>
            <consortium name="The Broad Institute Genomics Platform"/>
            <consortium name="The Broad Institute Genome Sequencing Center for Infectious Disease"/>
            <person name="Wu L."/>
            <person name="Ma J."/>
        </authorList>
    </citation>
    <scope>NUCLEOTIDE SEQUENCE [LARGE SCALE GENOMIC DNA]</scope>
    <source>
        <strain evidence="3">JCM 17326</strain>
    </source>
</reference>
<proteinExistence type="predicted"/>
<accession>A0ABP6WLP4</accession>
<sequence>MNIADLARVRDEDLAGDPVGQPSGAGARALMDSIMREEPPPARRAGRLTLRRGLGLGALTAGLAAALVVGVPFVTPVTEYANAAVSVKSGEDFIDVVINDPEADAATFTEAFRAVGFDAEVKKVPVAPHQVGELIGPATTGQFPPGTGMTVSYAEHCASAWCGKVSMPVHYTGKIIFGIGRLAAPGERYAKSVQLIPTPPPGTPDAVEGVEGFDGYRKPVSEARAEMERRGMKITYVLGWFAPDGSGSGYQVDAGQIKDDWLVESGRMVASDAVMLTVAAPADVPQDSVPRADVPPPQGWWEN</sequence>
<gene>
    <name evidence="2" type="ORF">GCM10022419_035490</name>
</gene>
<keyword evidence="3" id="KW-1185">Reference proteome</keyword>
<keyword evidence="1" id="KW-0472">Membrane</keyword>
<name>A0ABP6WLP4_9ACTN</name>
<dbReference type="RefSeq" id="WP_345563001.1">
    <property type="nucleotide sequence ID" value="NZ_BAABDQ010000006.1"/>
</dbReference>